<accession>A0A9X9LBB1</accession>
<gene>
    <name evidence="2" type="ORF">BGT96224V316_LOCUS2152</name>
</gene>
<protein>
    <submittedName>
        <fullName evidence="2">Bgt-51532</fullName>
    </submittedName>
</protein>
<organism evidence="2 3">
    <name type="scientific">Blumeria graminis f. sp. tritici</name>
    <dbReference type="NCBI Taxonomy" id="62690"/>
    <lineage>
        <taxon>Eukaryota</taxon>
        <taxon>Fungi</taxon>
        <taxon>Dikarya</taxon>
        <taxon>Ascomycota</taxon>
        <taxon>Pezizomycotina</taxon>
        <taxon>Leotiomycetes</taxon>
        <taxon>Erysiphales</taxon>
        <taxon>Erysiphaceae</taxon>
        <taxon>Blumeria</taxon>
    </lineage>
</organism>
<evidence type="ECO:0000313" key="2">
    <source>
        <dbReference type="EMBL" id="VCU40899.1"/>
    </source>
</evidence>
<feature type="chain" id="PRO_5040720692" evidence="1">
    <location>
        <begin position="16"/>
        <end position="40"/>
    </location>
</feature>
<evidence type="ECO:0000313" key="3">
    <source>
        <dbReference type="Proteomes" id="UP000324639"/>
    </source>
</evidence>
<feature type="signal peptide" evidence="1">
    <location>
        <begin position="1"/>
        <end position="15"/>
    </location>
</feature>
<keyword evidence="3" id="KW-1185">Reference proteome</keyword>
<dbReference type="EMBL" id="LR026987">
    <property type="protein sequence ID" value="VCU40899.1"/>
    <property type="molecule type" value="Genomic_DNA"/>
</dbReference>
<dbReference type="AlphaFoldDB" id="A0A9X9LBB1"/>
<evidence type="ECO:0000256" key="1">
    <source>
        <dbReference type="SAM" id="SignalP"/>
    </source>
</evidence>
<proteinExistence type="predicted"/>
<dbReference type="Proteomes" id="UP000324639">
    <property type="component" value="Chromosome Bgt_-04"/>
</dbReference>
<name>A0A9X9LBB1_BLUGR</name>
<sequence length="40" mass="4507">MMMFLLLGSLPLLTAGRIHSSLPVEWSKTVLFLQISFLES</sequence>
<keyword evidence="1" id="KW-0732">Signal</keyword>
<reference evidence="2 3" key="1">
    <citation type="submission" date="2018-08" db="EMBL/GenBank/DDBJ databases">
        <authorList>
            <person name="Muller C M."/>
        </authorList>
    </citation>
    <scope>NUCLEOTIDE SEQUENCE [LARGE SCALE GENOMIC DNA]</scope>
</reference>